<evidence type="ECO:0000313" key="4">
    <source>
        <dbReference type="Proteomes" id="UP000266841"/>
    </source>
</evidence>
<feature type="region of interest" description="Disordered" evidence="1">
    <location>
        <begin position="1939"/>
        <end position="1991"/>
    </location>
</feature>
<reference evidence="3 4" key="1">
    <citation type="journal article" date="2012" name="Genome Biol.">
        <title>Genome and low-iron response of an oceanic diatom adapted to chronic iron limitation.</title>
        <authorList>
            <person name="Lommer M."/>
            <person name="Specht M."/>
            <person name="Roy A.S."/>
            <person name="Kraemer L."/>
            <person name="Andreson R."/>
            <person name="Gutowska M.A."/>
            <person name="Wolf J."/>
            <person name="Bergner S.V."/>
            <person name="Schilhabel M.B."/>
            <person name="Klostermeier U.C."/>
            <person name="Beiko R.G."/>
            <person name="Rosenstiel P."/>
            <person name="Hippler M."/>
            <person name="Laroche J."/>
        </authorList>
    </citation>
    <scope>NUCLEOTIDE SEQUENCE [LARGE SCALE GENOMIC DNA]</scope>
    <source>
        <strain evidence="3 4">CCMP1005</strain>
    </source>
</reference>
<dbReference type="Gene3D" id="2.80.10.50">
    <property type="match status" value="2"/>
</dbReference>
<protein>
    <submittedName>
        <fullName evidence="3">Uncharacterized protein</fullName>
    </submittedName>
</protein>
<evidence type="ECO:0000313" key="3">
    <source>
        <dbReference type="EMBL" id="EJK59231.1"/>
    </source>
</evidence>
<keyword evidence="2" id="KW-0732">Signal</keyword>
<evidence type="ECO:0000256" key="2">
    <source>
        <dbReference type="SAM" id="SignalP"/>
    </source>
</evidence>
<sequence length="2066" mass="234528">MKPLTAAALLCGAVLFPGYALGRRLGETGNEAAVGLPTRQGMSANEFLAELDLAQDTISKSIGLMKNARDTFENSDGHIGEAISSLLDQASLLMEDTQGHLAISDRSGFDNELKEVQLASKHDYSDSFLDGVKNSMAVSVPLSKKLTKVFDDEEFFAHAEHLIDIIEQVKIMVSHTDRKNQDQDGTPSEGQDLELAILELDQTVQDYHKHAHHRRLKPKQRVQETAQPGDWELSEPFARPVKLIDHLRAANAARRTRGNRYRQLKEVDLGQCHPNCSVGDSTCQCKKLKKCAGVLSQYDLAVRFLGGFIDKDENSDDYGRLLVEQTSAINLFGADELEKKYNNIAELVSKDTNEENCSKLLSELYTACRNKNGCTEPNKFSAELSVNEICDSKNARTKVQMKSLGEVFDFQNWAVRATPAKLSNEKFDFDVDSGEVAYGEKKAVRCCRDTDEKDEWIKPVETGRSCPGSVLSQPWIGERPKFLQEKSEVDEGYTKYTAMKCLEKDNKQIKLGDPPREGQCLDSKTNRKTRYDSIDKDIKEGDPVPQCAQFCSEFELTFGYRGFHVKTRAAKGEEEARIGRCACLFDHEVTPTMPSNTKRVIPGDNELGGSGPVGLQDYNRHWVCYAFRGLKVDRASNDTEAVPSCKELCTKDNSCVSFDMHNKGDGNRLTERADLKIFVMKSLTVYGPDKAYDGRAAGCTYVEKDDAGDRTLQWGNKITSECQNADPRQVFLYDAAKKLVHVRSLGMKMCLDLRLDGVGNSNVYFSTCHGKRNQQWYHNEISPDTIKKEAIWVEDPHSGHTKCLGFASDGIIKADVKFCTDDGDIYFTEPLKTYRMKDGLGNCYYVQGDYTIARINNCDMKDNNVFLFDAKRKTVHVKSLGFYHCLDLKDAEGNVYFFKCHGRENQRWNLPSDLRSRQIDPAMKCLTFGGNKDVKARECSSLGYTNKIRLDERTEGTSPPVSSVECQTESTGLQDAGTTWYEKKSGANNEDSCQVLPFHGAVNFCKDKGGRLCTREELENGCTSMTGCGFDEENVWSSQEASPKYCNNDRGTDGAISYKVCNTFVDLFDDLYQYSDQENPMRKNKELTAHGSSGKFSNVHFPTDYYFGETEQGFAIMDRFDYGFKDKFIDSKDNRFCGAAVGPPSVLIQACDASQEFLLGKKVSVGLLKSVVDGIKEGKDKEIEEPYWLRWYKTLQHHTAIEYEEKWMNSYNETKMPNDLPDPAWLAKYLKVEDKNPYTSPSNVAGNPFYCTEKSTGRPIRSCEKEWLGQPSNPYKYEKALDQVLFSDSFSSVNSTCEKLLRESKFDLGRDFVCREKWLERESLSEVYAQWLSEHKSGNSSIDVYIKKCIMGFLRDCVESVLPARGTPQSDQYQCNRFWDGCRRQLELDEPDWEQKLRQLNESDCPHQTCQLEWLDDNSQVPASCERFKSYCQKKLDSDYPSHALGFCDDSKDKTCDVGWLNQTENPYSNDTDTACFNFWSFCYDQLKTNHTDHIYPITHFAGIKQTAEDLMPGSCCIDRPGQGFDDTHWGIHFKFGKDMKCRDNGKWHMGMSKESCEKGRGLWFRSPCYALYECVNGRPLPHEQGYRARIETWIVSSGVDLYDPTDPKQCETTRQALGYDKNHADDVEVCDTFKHHLCENDLFKEREESPAGEKLEDLTFKQVEYKPIEYPPDPPLYVDKLPDKSTAALIEANTYSDEEKTARSNIIASESQMQYEFSFLKIKLEKSFEGIERFIETVEAATETAIGSCENMEKAVSIAKTFCSALPEVLPGPCTVINNPAYLAWWGSYIAMTVTETDEVKQLRIKEVEVMGVTTDDTDTSDAYARIKAIDTNMRQHDIWVRDSIEILNKNMIEQHIQMRKELQARHQEMTNDINQSGDVDVGYLPFILDVDWEDDSIRGKQSQILEEVDELEEFEEEEKKRDSQIIDELQAIKEALKLLSPPTTGPPKQNNRGKGGKNKKSGKVEDDEENLFSRVVEDEEHEEPGQDRLLQNSLSEQMEMVHQKMEAQNEKADTKIEMIHRELEAQNVKIDAVDTKVDALSAKIGKLEDLMLRLLDAQQEQTQE</sequence>
<feature type="chain" id="PRO_5003839921" evidence="2">
    <location>
        <begin position="23"/>
        <end position="2066"/>
    </location>
</feature>
<evidence type="ECO:0000256" key="1">
    <source>
        <dbReference type="SAM" id="MobiDB-lite"/>
    </source>
</evidence>
<proteinExistence type="predicted"/>
<feature type="signal peptide" evidence="2">
    <location>
        <begin position="1"/>
        <end position="22"/>
    </location>
</feature>
<organism evidence="3 4">
    <name type="scientific">Thalassiosira oceanica</name>
    <name type="common">Marine diatom</name>
    <dbReference type="NCBI Taxonomy" id="159749"/>
    <lineage>
        <taxon>Eukaryota</taxon>
        <taxon>Sar</taxon>
        <taxon>Stramenopiles</taxon>
        <taxon>Ochrophyta</taxon>
        <taxon>Bacillariophyta</taxon>
        <taxon>Coscinodiscophyceae</taxon>
        <taxon>Thalassiosirophycidae</taxon>
        <taxon>Thalassiosirales</taxon>
        <taxon>Thalassiosiraceae</taxon>
        <taxon>Thalassiosira</taxon>
    </lineage>
</organism>
<keyword evidence="4" id="KW-1185">Reference proteome</keyword>
<dbReference type="PROSITE" id="PS50231">
    <property type="entry name" value="RICIN_B_LECTIN"/>
    <property type="match status" value="1"/>
</dbReference>
<accession>K0SE84</accession>
<dbReference type="Proteomes" id="UP000266841">
    <property type="component" value="Unassembled WGS sequence"/>
</dbReference>
<dbReference type="InterPro" id="IPR035992">
    <property type="entry name" value="Ricin_B-like_lectins"/>
</dbReference>
<comment type="caution">
    <text evidence="3">The sequence shown here is derived from an EMBL/GenBank/DDBJ whole genome shotgun (WGS) entry which is preliminary data.</text>
</comment>
<dbReference type="SUPFAM" id="SSF50370">
    <property type="entry name" value="Ricin B-like lectins"/>
    <property type="match status" value="1"/>
</dbReference>
<gene>
    <name evidence="3" type="ORF">THAOC_20576</name>
</gene>
<name>K0SE84_THAOC</name>
<dbReference type="OrthoDB" id="99499at2759"/>
<dbReference type="EMBL" id="AGNL01023326">
    <property type="protein sequence ID" value="EJK59231.1"/>
    <property type="molecule type" value="Genomic_DNA"/>
</dbReference>